<dbReference type="InterPro" id="IPR011060">
    <property type="entry name" value="RibuloseP-bd_barrel"/>
</dbReference>
<feature type="chain" id="PRO_5042250510" description="glycerol kinase" evidence="7">
    <location>
        <begin position="19"/>
        <end position="764"/>
    </location>
</feature>
<dbReference type="Pfam" id="PF02782">
    <property type="entry name" value="FGGY_C"/>
    <property type="match status" value="1"/>
</dbReference>
<comment type="pathway">
    <text evidence="1">Polyol metabolism; glycerol degradation via glycerol kinase pathway; sn-glycerol 3-phosphate from glycerol: step 1/1.</text>
</comment>
<sequence length="764" mass="79784">MMLLRLVVGGALQAAALSRRQRYVVGIDVGTESLRASLVDAEDGSVVATSSESHETKYPAAGLVEQDPADWWEGLGAAMRRIVAGIDASLVEAVCFACTSCTVIACDGRGEPLRPAIMWCDARAVREAEDMMRLGGGDPALRVNCGGRGPVSAEWMLCKALWIKRYEPRVWEAAERVCEAQDWVNFKCTGRWVAGGCNVATRWHCDGVAAVEKIEDGVFGGRPRSLLHAVDLEDLGPKWPPACVAMGAPVGRLTPEARAHLGGLSAECVVVQGGADAFVALVAAAPEGGGVVVTGSSHLHLASQDLRHSSESSSRGCWGPYRGAPLAHQMMAEGGQSSTGSMLRWAQRLFGAASLAELDAEANEVPVGAEGACALETFQGARTPVTDPRARGAVVGLSLAHARGHVWRALLEAICLGTRASLSALRDVISMPRAVRFCGGATKSPLFLRMHADAANVSIAYDDDNANLVLAGAAILASASATNASISETAQLSRRSPRMIAPDPDAAARYAEVYERYARLAPALADLEPKRGVTISASVLAADAGALRDDAAAAHDAGAWLHLDVCDGSSVSCGALSSLGPASVRALRRALPDAVIDVHLAASDPSAHVASLATAGASRITFQREALASEKAAHMLARHIRSFGCDAGVCISPDTPIADVEPLVSSDLVDLVDLLAVDPGRGGQTFRPHVLDKIRALRARFPALRIMVDGGINLHTGQAAYRAGADILAAGSYVFPATPDVELPTLRRTRIAAAVAALRAAVTA</sequence>
<dbReference type="Pfam" id="PF00370">
    <property type="entry name" value="FGGY_N"/>
    <property type="match status" value="1"/>
</dbReference>
<dbReference type="InterPro" id="IPR018485">
    <property type="entry name" value="FGGY_C"/>
</dbReference>
<protein>
    <recommendedName>
        <fullName evidence="2">glycerol kinase</fullName>
        <ecNumber evidence="2">2.7.1.30</ecNumber>
    </recommendedName>
</protein>
<dbReference type="Gene3D" id="3.20.20.70">
    <property type="entry name" value="Aldolase class I"/>
    <property type="match status" value="1"/>
</dbReference>
<keyword evidence="3" id="KW-0808">Transferase</keyword>
<dbReference type="SUPFAM" id="SSF53067">
    <property type="entry name" value="Actin-like ATPase domain"/>
    <property type="match status" value="2"/>
</dbReference>
<keyword evidence="4" id="KW-0479">Metal-binding</keyword>
<evidence type="ECO:0000256" key="6">
    <source>
        <dbReference type="ARBA" id="ARBA00023235"/>
    </source>
</evidence>
<gene>
    <name evidence="10" type="ORF">CTAYLR_009020</name>
</gene>
<dbReference type="EMBL" id="JAQMWT010000357">
    <property type="protein sequence ID" value="KAJ8603318.1"/>
    <property type="molecule type" value="Genomic_DNA"/>
</dbReference>
<feature type="domain" description="Carbohydrate kinase FGGY N-terminal" evidence="8">
    <location>
        <begin position="23"/>
        <end position="281"/>
    </location>
</feature>
<feature type="domain" description="Carbohydrate kinase FGGY C-terminal" evidence="9">
    <location>
        <begin position="291"/>
        <end position="480"/>
    </location>
</feature>
<keyword evidence="7" id="KW-0732">Signal</keyword>
<evidence type="ECO:0000313" key="10">
    <source>
        <dbReference type="EMBL" id="KAJ8603318.1"/>
    </source>
</evidence>
<evidence type="ECO:0000256" key="2">
    <source>
        <dbReference type="ARBA" id="ARBA00012099"/>
    </source>
</evidence>
<dbReference type="GO" id="GO:0046872">
    <property type="term" value="F:metal ion binding"/>
    <property type="evidence" value="ECO:0007669"/>
    <property type="project" value="UniProtKB-KW"/>
</dbReference>
<evidence type="ECO:0000256" key="5">
    <source>
        <dbReference type="ARBA" id="ARBA00022777"/>
    </source>
</evidence>
<dbReference type="InterPro" id="IPR013785">
    <property type="entry name" value="Aldolase_TIM"/>
</dbReference>
<proteinExistence type="predicted"/>
<dbReference type="EC" id="2.7.1.30" evidence="2"/>
<dbReference type="InterPro" id="IPR018483">
    <property type="entry name" value="Carb_kinase_FGGY_CS"/>
</dbReference>
<dbReference type="InterPro" id="IPR018484">
    <property type="entry name" value="FGGY_N"/>
</dbReference>
<organism evidence="10 11">
    <name type="scientific">Chrysophaeum taylorii</name>
    <dbReference type="NCBI Taxonomy" id="2483200"/>
    <lineage>
        <taxon>Eukaryota</taxon>
        <taxon>Sar</taxon>
        <taxon>Stramenopiles</taxon>
        <taxon>Ochrophyta</taxon>
        <taxon>Pelagophyceae</taxon>
        <taxon>Pelagomonadales</taxon>
        <taxon>Pelagomonadaceae</taxon>
        <taxon>Chrysophaeum</taxon>
    </lineage>
</organism>
<dbReference type="InterPro" id="IPR000056">
    <property type="entry name" value="Ribul_P_3_epim-like"/>
</dbReference>
<evidence type="ECO:0000256" key="1">
    <source>
        <dbReference type="ARBA" id="ARBA00005190"/>
    </source>
</evidence>
<dbReference type="PROSITE" id="PS00445">
    <property type="entry name" value="FGGY_KINASES_2"/>
    <property type="match status" value="1"/>
</dbReference>
<dbReference type="PANTHER" id="PTHR43435:SF4">
    <property type="entry name" value="FGGY CARBOHYDRATE KINASE DOMAIN-CONTAINING PROTEIN"/>
    <property type="match status" value="1"/>
</dbReference>
<dbReference type="GO" id="GO:0005737">
    <property type="term" value="C:cytoplasm"/>
    <property type="evidence" value="ECO:0007669"/>
    <property type="project" value="TreeGrafter"/>
</dbReference>
<dbReference type="PANTHER" id="PTHR43435">
    <property type="entry name" value="RIBULOKINASE"/>
    <property type="match status" value="1"/>
</dbReference>
<dbReference type="InterPro" id="IPR043129">
    <property type="entry name" value="ATPase_NBD"/>
</dbReference>
<dbReference type="Gene3D" id="3.30.420.40">
    <property type="match status" value="2"/>
</dbReference>
<reference evidence="10" key="1">
    <citation type="submission" date="2023-01" db="EMBL/GenBank/DDBJ databases">
        <title>Metagenome sequencing of chrysophaentin producing Chrysophaeum taylorii.</title>
        <authorList>
            <person name="Davison J."/>
            <person name="Bewley C."/>
        </authorList>
    </citation>
    <scope>NUCLEOTIDE SEQUENCE</scope>
    <source>
        <strain evidence="10">NIES-1699</strain>
    </source>
</reference>
<evidence type="ECO:0000259" key="9">
    <source>
        <dbReference type="Pfam" id="PF02782"/>
    </source>
</evidence>
<evidence type="ECO:0000256" key="7">
    <source>
        <dbReference type="SAM" id="SignalP"/>
    </source>
</evidence>
<feature type="signal peptide" evidence="7">
    <location>
        <begin position="1"/>
        <end position="18"/>
    </location>
</feature>
<evidence type="ECO:0000313" key="11">
    <source>
        <dbReference type="Proteomes" id="UP001230188"/>
    </source>
</evidence>
<keyword evidence="5" id="KW-0418">Kinase</keyword>
<dbReference type="GO" id="GO:0004370">
    <property type="term" value="F:glycerol kinase activity"/>
    <property type="evidence" value="ECO:0007669"/>
    <property type="project" value="UniProtKB-EC"/>
</dbReference>
<keyword evidence="6" id="KW-0413">Isomerase</keyword>
<dbReference type="SUPFAM" id="SSF51366">
    <property type="entry name" value="Ribulose-phoshate binding barrel"/>
    <property type="match status" value="1"/>
</dbReference>
<accession>A0AAD7XIT8</accession>
<keyword evidence="11" id="KW-1185">Reference proteome</keyword>
<dbReference type="GO" id="GO:0019150">
    <property type="term" value="F:D-ribulokinase activity"/>
    <property type="evidence" value="ECO:0007669"/>
    <property type="project" value="TreeGrafter"/>
</dbReference>
<evidence type="ECO:0000256" key="4">
    <source>
        <dbReference type="ARBA" id="ARBA00022723"/>
    </source>
</evidence>
<evidence type="ECO:0000256" key="3">
    <source>
        <dbReference type="ARBA" id="ARBA00022679"/>
    </source>
</evidence>
<name>A0AAD7XIT8_9STRA</name>
<evidence type="ECO:0000259" key="8">
    <source>
        <dbReference type="Pfam" id="PF00370"/>
    </source>
</evidence>
<comment type="caution">
    <text evidence="10">The sequence shown here is derived from an EMBL/GenBank/DDBJ whole genome shotgun (WGS) entry which is preliminary data.</text>
</comment>
<dbReference type="AlphaFoldDB" id="A0AAD7XIT8"/>
<dbReference type="CDD" id="cd00429">
    <property type="entry name" value="RPE"/>
    <property type="match status" value="1"/>
</dbReference>
<dbReference type="Pfam" id="PF00834">
    <property type="entry name" value="Ribul_P_3_epim"/>
    <property type="match status" value="1"/>
</dbReference>
<dbReference type="Proteomes" id="UP001230188">
    <property type="component" value="Unassembled WGS sequence"/>
</dbReference>
<dbReference type="GO" id="GO:0019321">
    <property type="term" value="P:pentose metabolic process"/>
    <property type="evidence" value="ECO:0007669"/>
    <property type="project" value="TreeGrafter"/>
</dbReference>
<dbReference type="GO" id="GO:0016857">
    <property type="term" value="F:racemase and epimerase activity, acting on carbohydrates and derivatives"/>
    <property type="evidence" value="ECO:0007669"/>
    <property type="project" value="InterPro"/>
</dbReference>